<evidence type="ECO:0000313" key="7">
    <source>
        <dbReference type="Proteomes" id="UP000025241"/>
    </source>
</evidence>
<reference evidence="6 7" key="1">
    <citation type="submission" date="2013-03" db="EMBL/GenBank/DDBJ databases">
        <authorList>
            <person name="Linke B."/>
        </authorList>
    </citation>
    <scope>NUCLEOTIDE SEQUENCE [LARGE SCALE GENOMIC DNA]</scope>
    <source>
        <strain evidence="6 7">B13</strain>
    </source>
</reference>
<protein>
    <submittedName>
        <fullName evidence="6">Putative transcriptional regulator</fullName>
    </submittedName>
</protein>
<dbReference type="SUPFAM" id="SSF46689">
    <property type="entry name" value="Homeodomain-like"/>
    <property type="match status" value="1"/>
</dbReference>
<dbReference type="KEGG" id="pkc:PKB_1173"/>
<accession>A0A024HDH9</accession>
<sequence>MSQTSTPNGPGRPKDPAKRHAILEAAKELFVTKGYDGSSMEAIAAEAGVSKLTVYSHFTDKETLFCEAVQSKCAETMPELFHEPPANASVGVLLLSVARGFNRLINSAEAIALSRLMVAQGGQSPQLSQMFFEAGPQRVLDQLERLITQAQLKGELREGDPRNAAEHFLMLAQGCLHFRLLIGCAEMPDAEESEKHVREVVDIFLRAYRP</sequence>
<evidence type="ECO:0000256" key="3">
    <source>
        <dbReference type="ARBA" id="ARBA00023163"/>
    </source>
</evidence>
<dbReference type="SUPFAM" id="SSF48498">
    <property type="entry name" value="Tetracyclin repressor-like, C-terminal domain"/>
    <property type="match status" value="1"/>
</dbReference>
<evidence type="ECO:0000256" key="2">
    <source>
        <dbReference type="ARBA" id="ARBA00023125"/>
    </source>
</evidence>
<dbReference type="InterPro" id="IPR036271">
    <property type="entry name" value="Tet_transcr_reg_TetR-rel_C_sf"/>
</dbReference>
<dbReference type="EMBL" id="HG322950">
    <property type="protein sequence ID" value="CDF82538.1"/>
    <property type="molecule type" value="Genomic_DNA"/>
</dbReference>
<dbReference type="Pfam" id="PF00440">
    <property type="entry name" value="TetR_N"/>
    <property type="match status" value="1"/>
</dbReference>
<evidence type="ECO:0000259" key="5">
    <source>
        <dbReference type="PROSITE" id="PS50977"/>
    </source>
</evidence>
<keyword evidence="1" id="KW-0805">Transcription regulation</keyword>
<dbReference type="PANTHER" id="PTHR30055">
    <property type="entry name" value="HTH-TYPE TRANSCRIPTIONAL REGULATOR RUTR"/>
    <property type="match status" value="1"/>
</dbReference>
<keyword evidence="7" id="KW-1185">Reference proteome</keyword>
<dbReference type="GO" id="GO:0000976">
    <property type="term" value="F:transcription cis-regulatory region binding"/>
    <property type="evidence" value="ECO:0007669"/>
    <property type="project" value="TreeGrafter"/>
</dbReference>
<dbReference type="Gene3D" id="1.10.10.60">
    <property type="entry name" value="Homeodomain-like"/>
    <property type="match status" value="1"/>
</dbReference>
<dbReference type="Proteomes" id="UP000025241">
    <property type="component" value="Chromosome I"/>
</dbReference>
<evidence type="ECO:0000313" key="6">
    <source>
        <dbReference type="EMBL" id="CDF82538.1"/>
    </source>
</evidence>
<dbReference type="InterPro" id="IPR009057">
    <property type="entry name" value="Homeodomain-like_sf"/>
</dbReference>
<dbReference type="InterPro" id="IPR001647">
    <property type="entry name" value="HTH_TetR"/>
</dbReference>
<proteinExistence type="predicted"/>
<dbReference type="GO" id="GO:0003700">
    <property type="term" value="F:DNA-binding transcription factor activity"/>
    <property type="evidence" value="ECO:0007669"/>
    <property type="project" value="TreeGrafter"/>
</dbReference>
<dbReference type="eggNOG" id="COG1309">
    <property type="taxonomic scope" value="Bacteria"/>
</dbReference>
<dbReference type="PRINTS" id="PR00455">
    <property type="entry name" value="HTHTETR"/>
</dbReference>
<dbReference type="InterPro" id="IPR039536">
    <property type="entry name" value="TetR_C_Proteobacteria"/>
</dbReference>
<dbReference type="AlphaFoldDB" id="A0A024HDH9"/>
<dbReference type="RefSeq" id="WP_043249824.1">
    <property type="nucleotide sequence ID" value="NZ_HG322950.1"/>
</dbReference>
<dbReference type="Pfam" id="PF14246">
    <property type="entry name" value="TetR_C_7"/>
    <property type="match status" value="1"/>
</dbReference>
<dbReference type="FunFam" id="1.10.10.60:FF:000141">
    <property type="entry name" value="TetR family transcriptional regulator"/>
    <property type="match status" value="1"/>
</dbReference>
<dbReference type="PROSITE" id="PS50977">
    <property type="entry name" value="HTH_TETR_2"/>
    <property type="match status" value="1"/>
</dbReference>
<organism evidence="6 7">
    <name type="scientific">Pseudomonas knackmussii (strain DSM 6978 / CCUG 54928 / LMG 23759 / B13)</name>
    <dbReference type="NCBI Taxonomy" id="1301098"/>
    <lineage>
        <taxon>Bacteria</taxon>
        <taxon>Pseudomonadati</taxon>
        <taxon>Pseudomonadota</taxon>
        <taxon>Gammaproteobacteria</taxon>
        <taxon>Pseudomonadales</taxon>
        <taxon>Pseudomonadaceae</taxon>
        <taxon>Pseudomonas</taxon>
    </lineage>
</organism>
<dbReference type="PANTHER" id="PTHR30055:SF146">
    <property type="entry name" value="HTH-TYPE TRANSCRIPTIONAL DUAL REGULATOR CECR"/>
    <property type="match status" value="1"/>
</dbReference>
<keyword evidence="3" id="KW-0804">Transcription</keyword>
<feature type="DNA-binding region" description="H-T-H motif" evidence="4">
    <location>
        <begin position="39"/>
        <end position="58"/>
    </location>
</feature>
<evidence type="ECO:0000256" key="4">
    <source>
        <dbReference type="PROSITE-ProRule" id="PRU00335"/>
    </source>
</evidence>
<gene>
    <name evidence="6" type="ORF">PKB_1173</name>
</gene>
<reference evidence="6 7" key="2">
    <citation type="submission" date="2014-05" db="EMBL/GenBank/DDBJ databases">
        <title>Genome sequence of the 3-chlorobenzoate degrading bacterium Pseudomonas knackmussii B13 shows multiple evidence for horizontal gene transfer.</title>
        <authorList>
            <person name="Miyazaki R."/>
            <person name="Bertelli C."/>
            <person name="Falquet L."/>
            <person name="Robinson-Rechavi M."/>
            <person name="Gharib W."/>
            <person name="Roy S."/>
            <person name="Van der Meer J.R."/>
        </authorList>
    </citation>
    <scope>NUCLEOTIDE SEQUENCE [LARGE SCALE GENOMIC DNA]</scope>
    <source>
        <strain evidence="6 7">B13</strain>
    </source>
</reference>
<evidence type="ECO:0000256" key="1">
    <source>
        <dbReference type="ARBA" id="ARBA00023015"/>
    </source>
</evidence>
<dbReference type="HOGENOM" id="CLU_069356_27_0_6"/>
<dbReference type="InterPro" id="IPR050109">
    <property type="entry name" value="HTH-type_TetR-like_transc_reg"/>
</dbReference>
<name>A0A024HDH9_PSEKB</name>
<keyword evidence="2 4" id="KW-0238">DNA-binding</keyword>
<dbReference type="OrthoDB" id="8535430at2"/>
<feature type="domain" description="HTH tetR-type" evidence="5">
    <location>
        <begin position="16"/>
        <end position="76"/>
    </location>
</feature>
<dbReference type="STRING" id="1301098.PKB_1173"/>
<dbReference type="PATRIC" id="fig|1301098.3.peg.1187"/>
<dbReference type="Gene3D" id="1.10.357.10">
    <property type="entry name" value="Tetracycline Repressor, domain 2"/>
    <property type="match status" value="1"/>
</dbReference>